<dbReference type="InParanoid" id="J4H131"/>
<keyword evidence="1" id="KW-0472">Membrane</keyword>
<evidence type="ECO:0000313" key="2">
    <source>
        <dbReference type="EMBL" id="CCL99359.1"/>
    </source>
</evidence>
<dbReference type="RefSeq" id="XP_012178642.1">
    <property type="nucleotide sequence ID" value="XM_012323252.1"/>
</dbReference>
<proteinExistence type="predicted"/>
<dbReference type="OrthoDB" id="2797378at2759"/>
<reference evidence="2 3" key="1">
    <citation type="journal article" date="2012" name="Appl. Environ. Microbiol.">
        <title>Short-read sequencing for genomic analysis of the brown rot fungus Fibroporia radiculosa.</title>
        <authorList>
            <person name="Tang J.D."/>
            <person name="Perkins A.D."/>
            <person name="Sonstegard T.S."/>
            <person name="Schroeder S.G."/>
            <person name="Burgess S.C."/>
            <person name="Diehl S.V."/>
        </authorList>
    </citation>
    <scope>NUCLEOTIDE SEQUENCE [LARGE SCALE GENOMIC DNA]</scope>
    <source>
        <strain evidence="2 3">TFFH 294</strain>
    </source>
</reference>
<keyword evidence="3" id="KW-1185">Reference proteome</keyword>
<dbReference type="AlphaFoldDB" id="J4H131"/>
<accession>J4H131</accession>
<evidence type="ECO:0000256" key="1">
    <source>
        <dbReference type="SAM" id="Phobius"/>
    </source>
</evidence>
<feature type="transmembrane region" description="Helical" evidence="1">
    <location>
        <begin position="50"/>
        <end position="75"/>
    </location>
</feature>
<dbReference type="Proteomes" id="UP000006352">
    <property type="component" value="Unassembled WGS sequence"/>
</dbReference>
<feature type="transmembrane region" description="Helical" evidence="1">
    <location>
        <begin position="12"/>
        <end position="38"/>
    </location>
</feature>
<gene>
    <name evidence="2" type="ORF">FIBRA_01377</name>
</gene>
<feature type="transmembrane region" description="Helical" evidence="1">
    <location>
        <begin position="81"/>
        <end position="106"/>
    </location>
</feature>
<keyword evidence="1" id="KW-1133">Transmembrane helix</keyword>
<organism evidence="2 3">
    <name type="scientific">Fibroporia radiculosa</name>
    <dbReference type="NCBI Taxonomy" id="599839"/>
    <lineage>
        <taxon>Eukaryota</taxon>
        <taxon>Fungi</taxon>
        <taxon>Dikarya</taxon>
        <taxon>Basidiomycota</taxon>
        <taxon>Agaricomycotina</taxon>
        <taxon>Agaricomycetes</taxon>
        <taxon>Polyporales</taxon>
        <taxon>Fibroporiaceae</taxon>
        <taxon>Fibroporia</taxon>
    </lineage>
</organism>
<dbReference type="GeneID" id="24094270"/>
<protein>
    <submittedName>
        <fullName evidence="2">Uncharacterized protein</fullName>
    </submittedName>
</protein>
<dbReference type="EMBL" id="HE796930">
    <property type="protein sequence ID" value="CCL99359.1"/>
    <property type="molecule type" value="Genomic_DNA"/>
</dbReference>
<keyword evidence="1" id="KW-0812">Transmembrane</keyword>
<name>J4H131_9APHY</name>
<dbReference type="HOGENOM" id="CLU_2210074_0_0_1"/>
<sequence>MADPIIDIVNIIVGPIFIGMLFFFLIYGGTIGQTIYYLRNYSQDRLSIKFLVAGLFLLDTAKAFGDGEMFWFYLIQNHGDVIGLSAITVWVGVQNILGVCFVPFWFSA</sequence>
<evidence type="ECO:0000313" key="3">
    <source>
        <dbReference type="Proteomes" id="UP000006352"/>
    </source>
</evidence>